<evidence type="ECO:0000313" key="3">
    <source>
        <dbReference type="EMBL" id="EDP97476.1"/>
    </source>
</evidence>
<keyword evidence="2" id="KW-0472">Membrane</keyword>
<feature type="region of interest" description="Disordered" evidence="1">
    <location>
        <begin position="68"/>
        <end position="143"/>
    </location>
</feature>
<name>A9DPN1_9FLAO</name>
<accession>A9DPN1</accession>
<dbReference type="EMBL" id="ABIB01000002">
    <property type="protein sequence ID" value="EDP97476.1"/>
    <property type="molecule type" value="Genomic_DNA"/>
</dbReference>
<reference evidence="3 4" key="1">
    <citation type="journal article" date="2011" name="J. Bacteriol.">
        <title>Genome sequence of the algicidal bacterium Kordia algicida OT-1.</title>
        <authorList>
            <person name="Lee H.S."/>
            <person name="Kang S.G."/>
            <person name="Kwon K.K."/>
            <person name="Lee J.H."/>
            <person name="Kim S.J."/>
        </authorList>
    </citation>
    <scope>NUCLEOTIDE SEQUENCE [LARGE SCALE GENOMIC DNA]</scope>
    <source>
        <strain evidence="3 4">OT-1</strain>
    </source>
</reference>
<feature type="compositionally biased region" description="Low complexity" evidence="1">
    <location>
        <begin position="120"/>
        <end position="135"/>
    </location>
</feature>
<dbReference type="OrthoDB" id="1424233at2"/>
<organism evidence="3 4">
    <name type="scientific">Kordia algicida OT-1</name>
    <dbReference type="NCBI Taxonomy" id="391587"/>
    <lineage>
        <taxon>Bacteria</taxon>
        <taxon>Pseudomonadati</taxon>
        <taxon>Bacteroidota</taxon>
        <taxon>Flavobacteriia</taxon>
        <taxon>Flavobacteriales</taxon>
        <taxon>Flavobacteriaceae</taxon>
        <taxon>Kordia</taxon>
    </lineage>
</organism>
<evidence type="ECO:0000256" key="1">
    <source>
        <dbReference type="SAM" id="MobiDB-lite"/>
    </source>
</evidence>
<dbReference type="AlphaFoldDB" id="A9DPN1"/>
<gene>
    <name evidence="3" type="ORF">KAOT1_19977</name>
</gene>
<feature type="transmembrane region" description="Helical" evidence="2">
    <location>
        <begin position="42"/>
        <end position="61"/>
    </location>
</feature>
<keyword evidence="2" id="KW-1133">Transmembrane helix</keyword>
<keyword evidence="4" id="KW-1185">Reference proteome</keyword>
<proteinExistence type="predicted"/>
<feature type="compositionally biased region" description="Low complexity" evidence="1">
    <location>
        <begin position="68"/>
        <end position="111"/>
    </location>
</feature>
<keyword evidence="2" id="KW-0812">Transmembrane</keyword>
<comment type="caution">
    <text evidence="3">The sequence shown here is derived from an EMBL/GenBank/DDBJ whole genome shotgun (WGS) entry which is preliminary data.</text>
</comment>
<dbReference type="RefSeq" id="WP_007096526.1">
    <property type="nucleotide sequence ID" value="NZ_CP142125.1"/>
</dbReference>
<dbReference type="Proteomes" id="UP000002945">
    <property type="component" value="Unassembled WGS sequence"/>
</dbReference>
<protein>
    <submittedName>
        <fullName evidence="3">Uncharacterized protein</fullName>
    </submittedName>
</protein>
<sequence>MEDFDYIDSLAKSELSDRTLNPSTDGWNMVQQKMKRQKRKRLFIYLFLLTLIGSLGIYIGVHSNTTSENTSVVNTKSNTNLNTNSDSTSTSDSNSISDSISNSDTIATDSSQAESNTIVTQTEKTNTNQQQTANNLHGEKNGIANSQTRINSRLNNENKNNNHNRVASKIKTGNGTQFDTLENIASADEEDVNFNGAGLKLYDWQLIAPDKLKKKRQKRKKASKAEKVYENLDLMVGFNGFTSPNDYKFSGSYVFEVSYTEEKKLKNDFYLNYGASLQFRNLRFKNDSLSFNRGELSFNILSSVEKRFGNYGVEAGTYLGYEFYSPNNELFNNIKANFLERKINYGLFTALNYQKIGLVFKYEFSPYINYLGDKKFGAFTIGVKYDF</sequence>
<dbReference type="STRING" id="391587.KAOT1_19977"/>
<evidence type="ECO:0000313" key="4">
    <source>
        <dbReference type="Proteomes" id="UP000002945"/>
    </source>
</evidence>
<dbReference type="HOGENOM" id="CLU_713257_0_0_10"/>
<evidence type="ECO:0000256" key="2">
    <source>
        <dbReference type="SAM" id="Phobius"/>
    </source>
</evidence>